<sequence length="240" mass="27750">MATSTLSCLSINLKCIEPQLDTTRDLENLCSSSSAFSDESMYQIEDFAVKFIEWGDNVLKIKSFMQESKCLPMKKNGLSWFWLNKLEQLRCCSCSPRTFTQVRLISCRERQVSVVPSPVAVCVIADNFSKANTSPEIDIRLLSPFKLLYHQAMRLQQNLKEVEVEKRRYNQHDVQATPLQACSLQSQPESFIIIVQQPQTISLHPVTPKYYPRSDNTPFYPKCFQQGKMGKRFTKRYKLK</sequence>
<proteinExistence type="predicted"/>
<reference evidence="2 3" key="1">
    <citation type="journal article" date="2011" name="Science">
        <title>The ecoresponsive genome of Daphnia pulex.</title>
        <authorList>
            <person name="Colbourne J.K."/>
            <person name="Pfrender M.E."/>
            <person name="Gilbert D."/>
            <person name="Thomas W.K."/>
            <person name="Tucker A."/>
            <person name="Oakley T.H."/>
            <person name="Tokishita S."/>
            <person name="Aerts A."/>
            <person name="Arnold G.J."/>
            <person name="Basu M.K."/>
            <person name="Bauer D.J."/>
            <person name="Caceres C.E."/>
            <person name="Carmel L."/>
            <person name="Casola C."/>
            <person name="Choi J.H."/>
            <person name="Detter J.C."/>
            <person name="Dong Q."/>
            <person name="Dusheyko S."/>
            <person name="Eads B.D."/>
            <person name="Frohlich T."/>
            <person name="Geiler-Samerotte K.A."/>
            <person name="Gerlach D."/>
            <person name="Hatcher P."/>
            <person name="Jogdeo S."/>
            <person name="Krijgsveld J."/>
            <person name="Kriventseva E.V."/>
            <person name="Kultz D."/>
            <person name="Laforsch C."/>
            <person name="Lindquist E."/>
            <person name="Lopez J."/>
            <person name="Manak J.R."/>
            <person name="Muller J."/>
            <person name="Pangilinan J."/>
            <person name="Patwardhan R.P."/>
            <person name="Pitluck S."/>
            <person name="Pritham E.J."/>
            <person name="Rechtsteiner A."/>
            <person name="Rho M."/>
            <person name="Rogozin I.B."/>
            <person name="Sakarya O."/>
            <person name="Salamov A."/>
            <person name="Schaack S."/>
            <person name="Shapiro H."/>
            <person name="Shiga Y."/>
            <person name="Skalitzky C."/>
            <person name="Smith Z."/>
            <person name="Souvorov A."/>
            <person name="Sung W."/>
            <person name="Tang Z."/>
            <person name="Tsuchiya D."/>
            <person name="Tu H."/>
            <person name="Vos H."/>
            <person name="Wang M."/>
            <person name="Wolf Y.I."/>
            <person name="Yamagata H."/>
            <person name="Yamada T."/>
            <person name="Ye Y."/>
            <person name="Shaw J.R."/>
            <person name="Andrews J."/>
            <person name="Crease T.J."/>
            <person name="Tang H."/>
            <person name="Lucas S.M."/>
            <person name="Robertson H.M."/>
            <person name="Bork P."/>
            <person name="Koonin E.V."/>
            <person name="Zdobnov E.M."/>
            <person name="Grigoriev I.V."/>
            <person name="Lynch M."/>
            <person name="Boore J.L."/>
        </authorList>
    </citation>
    <scope>NUCLEOTIDE SEQUENCE [LARGE SCALE GENOMIC DNA]</scope>
</reference>
<dbReference type="AlphaFoldDB" id="E9HZG7"/>
<protein>
    <submittedName>
        <fullName evidence="2">Uncharacterized protein</fullName>
    </submittedName>
</protein>
<dbReference type="HOGENOM" id="CLU_1157450_0_0_1"/>
<dbReference type="InParanoid" id="E9HZG7"/>
<dbReference type="KEGG" id="dpx:DAPPUDRAFT_119793"/>
<evidence type="ECO:0000313" key="2">
    <source>
        <dbReference type="EMBL" id="EFX62864.1"/>
    </source>
</evidence>
<evidence type="ECO:0000313" key="3">
    <source>
        <dbReference type="Proteomes" id="UP000000305"/>
    </source>
</evidence>
<dbReference type="Proteomes" id="UP000000305">
    <property type="component" value="Unassembled WGS sequence"/>
</dbReference>
<name>E9HZG7_DAPPU</name>
<keyword evidence="3" id="KW-1185">Reference proteome</keyword>
<dbReference type="EMBL" id="GL733337">
    <property type="protein sequence ID" value="EFX62864.1"/>
    <property type="molecule type" value="Genomic_DNA"/>
</dbReference>
<accession>E9HZG7</accession>
<feature type="coiled-coil region" evidence="1">
    <location>
        <begin position="145"/>
        <end position="172"/>
    </location>
</feature>
<evidence type="ECO:0000256" key="1">
    <source>
        <dbReference type="SAM" id="Coils"/>
    </source>
</evidence>
<organism evidence="2 3">
    <name type="scientific">Daphnia pulex</name>
    <name type="common">Water flea</name>
    <dbReference type="NCBI Taxonomy" id="6669"/>
    <lineage>
        <taxon>Eukaryota</taxon>
        <taxon>Metazoa</taxon>
        <taxon>Ecdysozoa</taxon>
        <taxon>Arthropoda</taxon>
        <taxon>Crustacea</taxon>
        <taxon>Branchiopoda</taxon>
        <taxon>Diplostraca</taxon>
        <taxon>Cladocera</taxon>
        <taxon>Anomopoda</taxon>
        <taxon>Daphniidae</taxon>
        <taxon>Daphnia</taxon>
    </lineage>
</organism>
<keyword evidence="1" id="KW-0175">Coiled coil</keyword>
<gene>
    <name evidence="2" type="ORF">DAPPUDRAFT_119793</name>
</gene>